<name>A0A4S3TNA8_9EURY</name>
<feature type="domain" description="Halobacterial output" evidence="1">
    <location>
        <begin position="11"/>
        <end position="79"/>
    </location>
</feature>
<dbReference type="RefSeq" id="WP_141463734.1">
    <property type="nucleotide sequence ID" value="NZ_RBZW01000016.1"/>
</dbReference>
<keyword evidence="3" id="KW-1185">Reference proteome</keyword>
<dbReference type="Proteomes" id="UP000318864">
    <property type="component" value="Unassembled WGS sequence"/>
</dbReference>
<comment type="caution">
    <text evidence="2">The sequence shown here is derived from an EMBL/GenBank/DDBJ whole genome shotgun (WGS) entry which is preliminary data.</text>
</comment>
<dbReference type="InterPro" id="IPR040624">
    <property type="entry name" value="HalOD1"/>
</dbReference>
<evidence type="ECO:0000259" key="1">
    <source>
        <dbReference type="Pfam" id="PF18545"/>
    </source>
</evidence>
<evidence type="ECO:0000313" key="2">
    <source>
        <dbReference type="EMBL" id="THE65666.1"/>
    </source>
</evidence>
<organism evidence="2 3">
    <name type="scientific">Salinadaptatus halalkaliphilus</name>
    <dbReference type="NCBI Taxonomy" id="2419781"/>
    <lineage>
        <taxon>Archaea</taxon>
        <taxon>Methanobacteriati</taxon>
        <taxon>Methanobacteriota</taxon>
        <taxon>Stenosarchaea group</taxon>
        <taxon>Halobacteria</taxon>
        <taxon>Halobacteriales</taxon>
        <taxon>Natrialbaceae</taxon>
        <taxon>Salinadaptatus</taxon>
    </lineage>
</organism>
<gene>
    <name evidence="2" type="ORF">D8Y22_05650</name>
</gene>
<dbReference type="OrthoDB" id="271604at2157"/>
<reference evidence="2 3" key="1">
    <citation type="submission" date="2018-10" db="EMBL/GenBank/DDBJ databases">
        <title>Natronolimnobius sp. XQ-INN 246 isolated from Inner Mongolia Autonomous Region of China.</title>
        <authorList>
            <person name="Xue Q."/>
        </authorList>
    </citation>
    <scope>NUCLEOTIDE SEQUENCE [LARGE SCALE GENOMIC DNA]</scope>
    <source>
        <strain evidence="2 3">XQ-INN 246</strain>
    </source>
</reference>
<dbReference type="EMBL" id="RBZW01000016">
    <property type="protein sequence ID" value="THE65666.1"/>
    <property type="molecule type" value="Genomic_DNA"/>
</dbReference>
<dbReference type="Pfam" id="PF18545">
    <property type="entry name" value="HalOD1"/>
    <property type="match status" value="1"/>
</dbReference>
<proteinExistence type="predicted"/>
<evidence type="ECO:0000313" key="3">
    <source>
        <dbReference type="Proteomes" id="UP000318864"/>
    </source>
</evidence>
<sequence>MNKVETEIPEEKRVSQTVVEAVAEAEGVRPVELTPPLYDAIDPEALDRLFDDSLTVGKVIFNYNDCEISVFSDGYVAVEKQYHGHGRIKG</sequence>
<accession>A0A4S3TNA8</accession>
<dbReference type="AlphaFoldDB" id="A0A4S3TNA8"/>
<protein>
    <recommendedName>
        <fullName evidence="1">Halobacterial output domain-containing protein</fullName>
    </recommendedName>
</protein>